<evidence type="ECO:0000313" key="1">
    <source>
        <dbReference type="EMBL" id="RHA93885.1"/>
    </source>
</evidence>
<dbReference type="AlphaFoldDB" id="A0A413U7H3"/>
<evidence type="ECO:0000313" key="2">
    <source>
        <dbReference type="Proteomes" id="UP000286220"/>
    </source>
</evidence>
<comment type="caution">
    <text evidence="1">The sequence shown here is derived from an EMBL/GenBank/DDBJ whole genome shotgun (WGS) entry which is preliminary data.</text>
</comment>
<organism evidence="1 2">
    <name type="scientific">Agathobacter rectalis</name>
    <dbReference type="NCBI Taxonomy" id="39491"/>
    <lineage>
        <taxon>Bacteria</taxon>
        <taxon>Bacillati</taxon>
        <taxon>Bacillota</taxon>
        <taxon>Clostridia</taxon>
        <taxon>Lachnospirales</taxon>
        <taxon>Lachnospiraceae</taxon>
        <taxon>Agathobacter</taxon>
    </lineage>
</organism>
<dbReference type="InterPro" id="IPR016024">
    <property type="entry name" value="ARM-type_fold"/>
</dbReference>
<gene>
    <name evidence="1" type="ORF">DW912_02365</name>
</gene>
<dbReference type="SUPFAM" id="SSF48371">
    <property type="entry name" value="ARM repeat"/>
    <property type="match status" value="1"/>
</dbReference>
<accession>A0A413U7H3</accession>
<proteinExistence type="predicted"/>
<dbReference type="Proteomes" id="UP000286220">
    <property type="component" value="Unassembled WGS sequence"/>
</dbReference>
<dbReference type="EMBL" id="QSFZ01000002">
    <property type="protein sequence ID" value="RHA93885.1"/>
    <property type="molecule type" value="Genomic_DNA"/>
</dbReference>
<protein>
    <submittedName>
        <fullName evidence="1">Uncharacterized protein</fullName>
    </submittedName>
</protein>
<reference evidence="1 2" key="1">
    <citation type="submission" date="2018-08" db="EMBL/GenBank/DDBJ databases">
        <title>A genome reference for cultivated species of the human gut microbiota.</title>
        <authorList>
            <person name="Zou Y."/>
            <person name="Xue W."/>
            <person name="Luo G."/>
        </authorList>
    </citation>
    <scope>NUCLEOTIDE SEQUENCE [LARGE SCALE GENOMIC DNA]</scope>
    <source>
        <strain evidence="1 2">AM42-17AT</strain>
    </source>
</reference>
<name>A0A413U7H3_9FIRM</name>
<sequence length="1144" mass="133037">MHCRKNCRKKSSNKEEGDWVEVTEVMNGIDSITGLTESTPAKWIGYIAKGYIQNKEMIQIFVNAGKDIGNYEYDGSEESELRRIIFCEENMKVVAEYMMKCDEFSWLDTLQQCVRHLLSGNEMDAKNKEICEKHFCQIIENEIKEHFRSICMSSYMKQTRDNTEIICGDIQEMGVQITKVMEAVMLNSEALQKMREEQLHSRQEKTSRNSTYKITQTAIFGYEFERNAKELKWQLSRLCSFTMKTSPQEQIKDVIRLTEVWENERKAYPGWYIAPYGIRQTLEMYSKTGMLLTCLQSMQVGDALRFCYEFMWRLEQCQCGYGSYEKQKLAEVWCRYYQEIRQKGQQPWMEQWFYIGQALLRQYREDGDFDQWKEMFDILEQYRENGTDGEAELKIERAKMAYAERNISRLRRELAKCRFTTMSFAPRLQKAGLLSECGMENEALHEIADMQKELLQEIRGDIEMAYRIYLMSLYAASLQLQLLSMEAVARLEHTYETQQETIDTVIRRIEACENLFHWETEVNIVQQALMCWQDKKFSKSEPFELNRVSYTFMCGSDVCEEAYVFYRIMDRLALPLSSGLVTMVSSMERVWFRALLDISYHVALTMLVRGTRSETVKSLISHEHIGTLDYETCNACAMYLIRVLETNLEELGDDDDTGQNALLNAIVQNVPELLLRFISRCSDEVQMQGLRMIKKLMEIPVLPQSFPTARLLVGLLKQISEKNKACMLGELLTTKIYEHRNLMGHQDAIDIFDYYFSKEDTRSKLPYCKVKEETIAYLLSEPDTLYKWRTKVARLETLQGLGLLTEEQQAAYGKLLWKYVDEKTNLPNLPNMHLFFYEQMPAIGGNELRKSVKAFFLNQTLSEQFKDEDGWRISMGSITYLDELRSLCIALENGYWSLEEAEVLIQNIIGYWPVLHGKLDKNATREKTMFSNAGYQEFEVRAIGMIRTLSALIDSLTVPLGEKSKADIRNMCNEMKEYGVATSELELYLLKDDELEAFVADIRTSLGGENENAIIDALRAASVLMKKYPESSAAKKLLKELLNLFHYRKTTGLVSVIWILHNLVYEHSGLITAKIVRELDGNLFTFSQLESYSKEQIAAQKACAALAYRLKLWKPKYCGAGVDAWEKLCSGEIWNEVKNEWLDK</sequence>